<dbReference type="InterPro" id="IPR036291">
    <property type="entry name" value="NAD(P)-bd_dom_sf"/>
</dbReference>
<dbReference type="InterPro" id="IPR002347">
    <property type="entry name" value="SDR_fam"/>
</dbReference>
<accession>A0A438AFL2</accession>
<evidence type="ECO:0000313" key="4">
    <source>
        <dbReference type="Proteomes" id="UP000285908"/>
    </source>
</evidence>
<dbReference type="Pfam" id="PF13561">
    <property type="entry name" value="adh_short_C2"/>
    <property type="match status" value="1"/>
</dbReference>
<dbReference type="PANTHER" id="PTHR43477:SF1">
    <property type="entry name" value="DIHYDROANTICAPSIN 7-DEHYDROGENASE"/>
    <property type="match status" value="1"/>
</dbReference>
<dbReference type="Gene3D" id="3.40.50.720">
    <property type="entry name" value="NAD(P)-binding Rossmann-like Domain"/>
    <property type="match status" value="1"/>
</dbReference>
<evidence type="ECO:0000256" key="2">
    <source>
        <dbReference type="ARBA" id="ARBA00023002"/>
    </source>
</evidence>
<comment type="similarity">
    <text evidence="1">Belongs to the short-chain dehydrogenases/reductases (SDR) family.</text>
</comment>
<dbReference type="PANTHER" id="PTHR43477">
    <property type="entry name" value="DIHYDROANTICAPSIN 7-DEHYDROGENASE"/>
    <property type="match status" value="1"/>
</dbReference>
<keyword evidence="4" id="KW-1185">Reference proteome</keyword>
<dbReference type="InterPro" id="IPR051122">
    <property type="entry name" value="SDR_DHRS6-like"/>
</dbReference>
<keyword evidence="2" id="KW-0560">Oxidoreductase</keyword>
<reference evidence="3 4" key="1">
    <citation type="submission" date="2018-11" db="EMBL/GenBank/DDBJ databases">
        <title>Mesobaculum littorinae gen. nov., sp. nov., isolated from Littorina scabra that represents a novel genus of the order Rhodobacteraceae.</title>
        <authorList>
            <person name="Li F."/>
        </authorList>
    </citation>
    <scope>NUCLEOTIDE SEQUENCE [LARGE SCALE GENOMIC DNA]</scope>
    <source>
        <strain evidence="3 4">M0103</strain>
    </source>
</reference>
<gene>
    <name evidence="3" type="ORF">EKE94_13020</name>
</gene>
<evidence type="ECO:0000256" key="1">
    <source>
        <dbReference type="ARBA" id="ARBA00006484"/>
    </source>
</evidence>
<dbReference type="OrthoDB" id="9793325at2"/>
<protein>
    <submittedName>
        <fullName evidence="3">SDR family oxidoreductase</fullName>
    </submittedName>
</protein>
<dbReference type="RefSeq" id="WP_127907058.1">
    <property type="nucleotide sequence ID" value="NZ_RQXX01000004.1"/>
</dbReference>
<dbReference type="Proteomes" id="UP000285908">
    <property type="component" value="Unassembled WGS sequence"/>
</dbReference>
<sequence length="260" mass="27443">MDLGIQGKTAIITGASGGIGMATAQRLAEAGAKLIMTDVDKDKVADAARQFDAKGVAADLSTPEGVTAFLDEVGDAPDILCHLAGVTGAKGDPLKMSEEDWAHALDIDFLSAVRLARRIGPKMVDKGWGRMVFITSENVAQPYPDETVYNAAKSALLSFAKSIAMQHSGSGLLVNCVAPAFIETPMTDGMMEKRADSMGVSKDEAIESFLEEQRPYLVLKRRGKPEEVAPVVALLCSELASFVTGANWRVDGGAVGSINV</sequence>
<proteinExistence type="inferred from homology"/>
<dbReference type="EMBL" id="RQXX01000004">
    <property type="protein sequence ID" value="RVV97462.1"/>
    <property type="molecule type" value="Genomic_DNA"/>
</dbReference>
<dbReference type="FunFam" id="3.40.50.720:FF:000084">
    <property type="entry name" value="Short-chain dehydrogenase reductase"/>
    <property type="match status" value="1"/>
</dbReference>
<dbReference type="InterPro" id="IPR020904">
    <property type="entry name" value="Sc_DH/Rdtase_CS"/>
</dbReference>
<dbReference type="SUPFAM" id="SSF51735">
    <property type="entry name" value="NAD(P)-binding Rossmann-fold domains"/>
    <property type="match status" value="1"/>
</dbReference>
<evidence type="ECO:0000313" key="3">
    <source>
        <dbReference type="EMBL" id="RVV97462.1"/>
    </source>
</evidence>
<dbReference type="PRINTS" id="PR00081">
    <property type="entry name" value="GDHRDH"/>
</dbReference>
<dbReference type="GO" id="GO:0016491">
    <property type="term" value="F:oxidoreductase activity"/>
    <property type="evidence" value="ECO:0007669"/>
    <property type="project" value="UniProtKB-KW"/>
</dbReference>
<name>A0A438AFL2_9RHOB</name>
<organism evidence="3 4">
    <name type="scientific">Mesobaculum littorinae</name>
    <dbReference type="NCBI Taxonomy" id="2486419"/>
    <lineage>
        <taxon>Bacteria</taxon>
        <taxon>Pseudomonadati</taxon>
        <taxon>Pseudomonadota</taxon>
        <taxon>Alphaproteobacteria</taxon>
        <taxon>Rhodobacterales</taxon>
        <taxon>Roseobacteraceae</taxon>
        <taxon>Mesobaculum</taxon>
    </lineage>
</organism>
<dbReference type="PROSITE" id="PS00061">
    <property type="entry name" value="ADH_SHORT"/>
    <property type="match status" value="1"/>
</dbReference>
<comment type="caution">
    <text evidence="3">The sequence shown here is derived from an EMBL/GenBank/DDBJ whole genome shotgun (WGS) entry which is preliminary data.</text>
</comment>
<dbReference type="AlphaFoldDB" id="A0A438AFL2"/>